<evidence type="ECO:0000313" key="5">
    <source>
        <dbReference type="EMBL" id="KAK7387247.1"/>
    </source>
</evidence>
<evidence type="ECO:0000313" key="6">
    <source>
        <dbReference type="Proteomes" id="UP001386955"/>
    </source>
</evidence>
<comment type="caution">
    <text evidence="5">The sequence shown here is derived from an EMBL/GenBank/DDBJ whole genome shotgun (WGS) entry which is preliminary data.</text>
</comment>
<dbReference type="GO" id="GO:0015079">
    <property type="term" value="F:potassium ion transmembrane transporter activity"/>
    <property type="evidence" value="ECO:0007669"/>
    <property type="project" value="InterPro"/>
</dbReference>
<feature type="domain" description="K+ potassium transporter integral membrane" evidence="4">
    <location>
        <begin position="2"/>
        <end position="75"/>
    </location>
</feature>
<comment type="similarity">
    <text evidence="2">Belongs to the HAK/KUP transporter (TC 2.A.72.3) family.</text>
</comment>
<protein>
    <recommendedName>
        <fullName evidence="4">K+ potassium transporter integral membrane domain-containing protein</fullName>
    </recommendedName>
</protein>
<keyword evidence="3" id="KW-0472">Membrane</keyword>
<sequence length="75" mass="8291">MVKFIKKTGIEGWLSLGGVVLSITGVETMFANLGHFSALPIKIAFTCLVYPCLILAYMGEAAFLSRHHEDIERSF</sequence>
<dbReference type="PANTHER" id="PTHR30540">
    <property type="entry name" value="OSMOTIC STRESS POTASSIUM TRANSPORTER"/>
    <property type="match status" value="1"/>
</dbReference>
<dbReference type="InterPro" id="IPR053951">
    <property type="entry name" value="K_trans_N"/>
</dbReference>
<dbReference type="AlphaFoldDB" id="A0AAN9S1K7"/>
<dbReference type="GO" id="GO:0005886">
    <property type="term" value="C:plasma membrane"/>
    <property type="evidence" value="ECO:0007669"/>
    <property type="project" value="UniProtKB-SubCell"/>
</dbReference>
<accession>A0AAN9S1K7</accession>
<dbReference type="Pfam" id="PF02705">
    <property type="entry name" value="K_trans"/>
    <property type="match status" value="1"/>
</dbReference>
<evidence type="ECO:0000259" key="4">
    <source>
        <dbReference type="Pfam" id="PF02705"/>
    </source>
</evidence>
<evidence type="ECO:0000256" key="3">
    <source>
        <dbReference type="SAM" id="Phobius"/>
    </source>
</evidence>
<dbReference type="InterPro" id="IPR003855">
    <property type="entry name" value="K+_transporter"/>
</dbReference>
<keyword evidence="6" id="KW-1185">Reference proteome</keyword>
<reference evidence="5 6" key="1">
    <citation type="submission" date="2024-01" db="EMBL/GenBank/DDBJ databases">
        <title>The genomes of 5 underutilized Papilionoideae crops provide insights into root nodulation and disease resistanc.</title>
        <authorList>
            <person name="Jiang F."/>
        </authorList>
    </citation>
    <scope>NUCLEOTIDE SEQUENCE [LARGE SCALE GENOMIC DNA]</scope>
    <source>
        <strain evidence="5">DUOXIRENSHENG_FW03</strain>
        <tissue evidence="5">Leaves</tissue>
    </source>
</reference>
<comment type="subcellular location">
    <subcellularLocation>
        <location evidence="1">Cell membrane</location>
        <topology evidence="1">Multi-pass membrane protein</topology>
    </subcellularLocation>
</comment>
<dbReference type="Proteomes" id="UP001386955">
    <property type="component" value="Unassembled WGS sequence"/>
</dbReference>
<organism evidence="5 6">
    <name type="scientific">Psophocarpus tetragonolobus</name>
    <name type="common">Winged bean</name>
    <name type="synonym">Dolichos tetragonolobus</name>
    <dbReference type="NCBI Taxonomy" id="3891"/>
    <lineage>
        <taxon>Eukaryota</taxon>
        <taxon>Viridiplantae</taxon>
        <taxon>Streptophyta</taxon>
        <taxon>Embryophyta</taxon>
        <taxon>Tracheophyta</taxon>
        <taxon>Spermatophyta</taxon>
        <taxon>Magnoliopsida</taxon>
        <taxon>eudicotyledons</taxon>
        <taxon>Gunneridae</taxon>
        <taxon>Pentapetalae</taxon>
        <taxon>rosids</taxon>
        <taxon>fabids</taxon>
        <taxon>Fabales</taxon>
        <taxon>Fabaceae</taxon>
        <taxon>Papilionoideae</taxon>
        <taxon>50 kb inversion clade</taxon>
        <taxon>NPAAA clade</taxon>
        <taxon>indigoferoid/millettioid clade</taxon>
        <taxon>Phaseoleae</taxon>
        <taxon>Psophocarpus</taxon>
    </lineage>
</organism>
<name>A0AAN9S1K7_PSOTE</name>
<dbReference type="PANTHER" id="PTHR30540:SF14">
    <property type="entry name" value="POTASSIUM TRANSPORTER 1"/>
    <property type="match status" value="1"/>
</dbReference>
<feature type="transmembrane region" description="Helical" evidence="3">
    <location>
        <begin position="12"/>
        <end position="31"/>
    </location>
</feature>
<proteinExistence type="inferred from homology"/>
<dbReference type="EMBL" id="JAYMYS010000007">
    <property type="protein sequence ID" value="KAK7387247.1"/>
    <property type="molecule type" value="Genomic_DNA"/>
</dbReference>
<keyword evidence="3" id="KW-1133">Transmembrane helix</keyword>
<keyword evidence="3" id="KW-0812">Transmembrane</keyword>
<gene>
    <name evidence="5" type="ORF">VNO78_27889</name>
</gene>
<evidence type="ECO:0000256" key="2">
    <source>
        <dbReference type="ARBA" id="ARBA00008440"/>
    </source>
</evidence>
<feature type="transmembrane region" description="Helical" evidence="3">
    <location>
        <begin position="43"/>
        <end position="64"/>
    </location>
</feature>
<evidence type="ECO:0000256" key="1">
    <source>
        <dbReference type="ARBA" id="ARBA00004651"/>
    </source>
</evidence>